<organism evidence="1 2">
    <name type="scientific">Trachymyrmex septentrionalis</name>
    <dbReference type="NCBI Taxonomy" id="34720"/>
    <lineage>
        <taxon>Eukaryota</taxon>
        <taxon>Metazoa</taxon>
        <taxon>Ecdysozoa</taxon>
        <taxon>Arthropoda</taxon>
        <taxon>Hexapoda</taxon>
        <taxon>Insecta</taxon>
        <taxon>Pterygota</taxon>
        <taxon>Neoptera</taxon>
        <taxon>Endopterygota</taxon>
        <taxon>Hymenoptera</taxon>
        <taxon>Apocrita</taxon>
        <taxon>Aculeata</taxon>
        <taxon>Formicoidea</taxon>
        <taxon>Formicidae</taxon>
        <taxon>Myrmicinae</taxon>
        <taxon>Trachymyrmex</taxon>
    </lineage>
</organism>
<name>A0A195F5M9_9HYME</name>
<sequence length="161" mass="18400">MNRRVTCPTSAQLPYHVVSHKIDNNILTIKLPKDRHPIEHPVQAVDRQIDEPIDVNCSDKYGEKCKKGCPKINILHNQEPPAKKPEEEMLLLRTTRQITPTNDMKHSLEVEFKSPRNYIPLPEPGPTPPIIIPKQPVILKKLENNMGKGKKSTNKGRNKKK</sequence>
<evidence type="ECO:0000313" key="1">
    <source>
        <dbReference type="EMBL" id="KYN35379.1"/>
    </source>
</evidence>
<dbReference type="EMBL" id="KQ981810">
    <property type="protein sequence ID" value="KYN35379.1"/>
    <property type="molecule type" value="Genomic_DNA"/>
</dbReference>
<dbReference type="KEGG" id="tsep:108751824"/>
<gene>
    <name evidence="1" type="ORF">ALC56_10214</name>
</gene>
<proteinExistence type="predicted"/>
<protein>
    <submittedName>
        <fullName evidence="1">Uncharacterized protein</fullName>
    </submittedName>
</protein>
<dbReference type="AlphaFoldDB" id="A0A195F5M9"/>
<dbReference type="OrthoDB" id="7691203at2759"/>
<reference evidence="1 2" key="1">
    <citation type="submission" date="2016-03" db="EMBL/GenBank/DDBJ databases">
        <title>Trachymyrmex septentrionalis WGS genome.</title>
        <authorList>
            <person name="Nygaard S."/>
            <person name="Hu H."/>
            <person name="Boomsma J."/>
            <person name="Zhang G."/>
        </authorList>
    </citation>
    <scope>NUCLEOTIDE SEQUENCE [LARGE SCALE GENOMIC DNA]</scope>
    <source>
        <strain evidence="1">Tsep2-gDNA-1</strain>
        <tissue evidence="1">Whole body</tissue>
    </source>
</reference>
<accession>A0A195F5M9</accession>
<keyword evidence="2" id="KW-1185">Reference proteome</keyword>
<dbReference type="Proteomes" id="UP000078541">
    <property type="component" value="Unassembled WGS sequence"/>
</dbReference>
<evidence type="ECO:0000313" key="2">
    <source>
        <dbReference type="Proteomes" id="UP000078541"/>
    </source>
</evidence>